<dbReference type="PANTHER" id="PTHR43358">
    <property type="entry name" value="ALPHA/BETA-HYDROLASE"/>
    <property type="match status" value="1"/>
</dbReference>
<organism evidence="2 3">
    <name type="scientific">Paucilactobacillus wasatchensis</name>
    <dbReference type="NCBI Taxonomy" id="1335616"/>
    <lineage>
        <taxon>Bacteria</taxon>
        <taxon>Bacillati</taxon>
        <taxon>Bacillota</taxon>
        <taxon>Bacilli</taxon>
        <taxon>Lactobacillales</taxon>
        <taxon>Lactobacillaceae</taxon>
        <taxon>Paucilactobacillus</taxon>
    </lineage>
</organism>
<protein>
    <submittedName>
        <fullName evidence="2">Cell surface hydrolase, membrane-bound</fullName>
    </submittedName>
</protein>
<comment type="caution">
    <text evidence="2">The sequence shown here is derived from an EMBL/GenBank/DDBJ whole genome shotgun (WGS) entry which is preliminary data.</text>
</comment>
<keyword evidence="3" id="KW-1185">Reference proteome</keyword>
<dbReference type="GO" id="GO:0016787">
    <property type="term" value="F:hydrolase activity"/>
    <property type="evidence" value="ECO:0007669"/>
    <property type="project" value="UniProtKB-KW"/>
</dbReference>
<dbReference type="STRING" id="1335616.WDC_0218"/>
<reference evidence="2 3" key="1">
    <citation type="submission" date="2013-08" db="EMBL/GenBank/DDBJ databases">
        <title>Lactobacillus wasatchii sp. WDC04, a late gas producing bacteria isolated from aged chedder cheese.</title>
        <authorList>
            <person name="Oberg C.J."/>
            <person name="Culumber M."/>
            <person name="McMahon D.J."/>
            <person name="Broadbent J.R."/>
            <person name="Oberg T.S."/>
            <person name="Ortaki F."/>
        </authorList>
    </citation>
    <scope>NUCLEOTIDE SEQUENCE [LARGE SCALE GENOMIC DNA]</scope>
    <source>
        <strain evidence="2 3">WDC04</strain>
    </source>
</reference>
<evidence type="ECO:0000259" key="1">
    <source>
        <dbReference type="Pfam" id="PF12146"/>
    </source>
</evidence>
<keyword evidence="2" id="KW-0378">Hydrolase</keyword>
<proteinExistence type="predicted"/>
<gene>
    <name evidence="2" type="ORF">WDC_0218</name>
</gene>
<sequence length="311" mass="35127">MKQITKRQLKLMRRATELVGFSVLASSAMVYKMATGFSDKQKMNGQQAAIQQNHESDNDWYQNLPEEQWQITTEDGLHLVASYVHNPAANGKVVILAHGLHHSREQVRPYARLFCQLGYSLLMPDARAHGLSEGNVIGLGWLDRSDYLGWIDELIRRRGATIKIVLFGISMGATTVMAVSGEQLPTNVAAIIEDSGYSNVYVEGKYRLGHKYHFPTVPMVSIASRISKLRDGYAFEDGDIIRQVQHNHLPILMIHGARDQTVPVKNVFQLYHEANQPKKLYVEPEAGHIETIYVNPTKYRNVVTEFLAQIN</sequence>
<dbReference type="Pfam" id="PF12146">
    <property type="entry name" value="Hydrolase_4"/>
    <property type="match status" value="1"/>
</dbReference>
<dbReference type="InterPro" id="IPR022742">
    <property type="entry name" value="Hydrolase_4"/>
</dbReference>
<dbReference type="SUPFAM" id="SSF53474">
    <property type="entry name" value="alpha/beta-Hydrolases"/>
    <property type="match status" value="1"/>
</dbReference>
<name>A0A0D1A8L6_9LACO</name>
<dbReference type="Proteomes" id="UP000032279">
    <property type="component" value="Unassembled WGS sequence"/>
</dbReference>
<feature type="domain" description="Serine aminopeptidase S33" evidence="1">
    <location>
        <begin position="92"/>
        <end position="192"/>
    </location>
</feature>
<dbReference type="EMBL" id="AWTT01000003">
    <property type="protein sequence ID" value="KIS04155.1"/>
    <property type="molecule type" value="Genomic_DNA"/>
</dbReference>
<dbReference type="Gene3D" id="3.40.50.1820">
    <property type="entry name" value="alpha/beta hydrolase"/>
    <property type="match status" value="1"/>
</dbReference>
<dbReference type="PANTHER" id="PTHR43358:SF4">
    <property type="entry name" value="ALPHA_BETA HYDROLASE FOLD-1 DOMAIN-CONTAINING PROTEIN"/>
    <property type="match status" value="1"/>
</dbReference>
<evidence type="ECO:0000313" key="3">
    <source>
        <dbReference type="Proteomes" id="UP000032279"/>
    </source>
</evidence>
<dbReference type="OrthoDB" id="9776685at2"/>
<evidence type="ECO:0000313" key="2">
    <source>
        <dbReference type="EMBL" id="KIS04155.1"/>
    </source>
</evidence>
<accession>A0A0D1A8L6</accession>
<dbReference type="InterPro" id="IPR052920">
    <property type="entry name" value="DNA-binding_regulatory"/>
</dbReference>
<dbReference type="PATRIC" id="fig|1335616.4.peg.217"/>
<dbReference type="RefSeq" id="WP_082040881.1">
    <property type="nucleotide sequence ID" value="NZ_AWTT01000003.1"/>
</dbReference>
<dbReference type="InterPro" id="IPR029058">
    <property type="entry name" value="AB_hydrolase_fold"/>
</dbReference>
<dbReference type="AlphaFoldDB" id="A0A0D1A8L6"/>